<dbReference type="EMBL" id="CP013002">
    <property type="protein sequence ID" value="ALL12597.1"/>
    <property type="molecule type" value="Genomic_DNA"/>
</dbReference>
<dbReference type="InterPro" id="IPR003594">
    <property type="entry name" value="HATPase_dom"/>
</dbReference>
<comment type="subcellular location">
    <subcellularLocation>
        <location evidence="2">Membrane</location>
    </subcellularLocation>
</comment>
<sequence>MRLPRLFRTTPFRLTLLFLALFAAAASAFLGYIYVATAGEVNRRADAEINREMESLEAAYRQGGVNALNQTIVERASGERPFLYFLADKTGKRISGSIEASPLDDFEGDGPSWSSFKVTEVDLDGAEMRNPARGVQERLAGGEVLFVGADVAASEGYVRKIVRALWGAGALVILLGLAGGVLISRNVSRSMQGLVDLVAAVQAGDLQARAKVRGARDEYDELAEGLNDMLDRIERLMGGLRHAGDAIAHDLRSPLTRLRARMEVALIDAENGKGDPVAALETALQDADGVLKTFNAVLAIARLQAAGQAPDQQSFDSSELARDMAELYEFSCEDKGLDFKAEITPALHIRGNREFIAQALANLLDNAIKYTPSGGAIMLRARRRSSGELEFSITDTGPGVPDEDRARVVQRFVRLENSRSEPGAGLGLSLVQAVAASHGGRLELAEGPGEYNGMGPGLRVALVLPRVE</sequence>
<dbReference type="AlphaFoldDB" id="A0A0P0NX25"/>
<keyword evidence="4" id="KW-0597">Phosphoprotein</keyword>
<keyword evidence="15" id="KW-1185">Reference proteome</keyword>
<dbReference type="GO" id="GO:0005886">
    <property type="term" value="C:plasma membrane"/>
    <property type="evidence" value="ECO:0007669"/>
    <property type="project" value="TreeGrafter"/>
</dbReference>
<evidence type="ECO:0000256" key="8">
    <source>
        <dbReference type="ARBA" id="ARBA00022989"/>
    </source>
</evidence>
<feature type="domain" description="HAMP" evidence="13">
    <location>
        <begin position="185"/>
        <end position="238"/>
    </location>
</feature>
<dbReference type="PANTHER" id="PTHR45436">
    <property type="entry name" value="SENSOR HISTIDINE KINASE YKOH"/>
    <property type="match status" value="1"/>
</dbReference>
<evidence type="ECO:0000256" key="10">
    <source>
        <dbReference type="ARBA" id="ARBA00023136"/>
    </source>
</evidence>
<evidence type="ECO:0000256" key="4">
    <source>
        <dbReference type="ARBA" id="ARBA00022553"/>
    </source>
</evidence>
<reference evidence="14 15" key="1">
    <citation type="submission" date="2015-10" db="EMBL/GenBank/DDBJ databases">
        <title>Conservation of the essential genome among Caulobacter and Brevundimonas species.</title>
        <authorList>
            <person name="Scott D."/>
            <person name="Ely B."/>
        </authorList>
    </citation>
    <scope>NUCLEOTIDE SEQUENCE [LARGE SCALE GENOMIC DNA]</scope>
    <source>
        <strain evidence="14 15">CB4</strain>
    </source>
</reference>
<evidence type="ECO:0000256" key="11">
    <source>
        <dbReference type="SAM" id="Phobius"/>
    </source>
</evidence>
<name>A0A0P0NX25_9CAUL</name>
<dbReference type="PRINTS" id="PR00344">
    <property type="entry name" value="BCTRLSENSOR"/>
</dbReference>
<evidence type="ECO:0000259" key="12">
    <source>
        <dbReference type="PROSITE" id="PS50109"/>
    </source>
</evidence>
<organism evidence="14 15">
    <name type="scientific">Caulobacter henricii</name>
    <dbReference type="NCBI Taxonomy" id="69395"/>
    <lineage>
        <taxon>Bacteria</taxon>
        <taxon>Pseudomonadati</taxon>
        <taxon>Pseudomonadota</taxon>
        <taxon>Alphaproteobacteria</taxon>
        <taxon>Caulobacterales</taxon>
        <taxon>Caulobacteraceae</taxon>
        <taxon>Caulobacter</taxon>
    </lineage>
</organism>
<dbReference type="PANTHER" id="PTHR45436:SF8">
    <property type="entry name" value="HISTIDINE KINASE"/>
    <property type="match status" value="1"/>
</dbReference>
<keyword evidence="6 11" id="KW-0812">Transmembrane</keyword>
<dbReference type="EC" id="2.7.13.3" evidence="3"/>
<dbReference type="eggNOG" id="COG5002">
    <property type="taxonomic scope" value="Bacteria"/>
</dbReference>
<dbReference type="InterPro" id="IPR004358">
    <property type="entry name" value="Sig_transdc_His_kin-like_C"/>
</dbReference>
<evidence type="ECO:0000256" key="2">
    <source>
        <dbReference type="ARBA" id="ARBA00004370"/>
    </source>
</evidence>
<evidence type="ECO:0000256" key="7">
    <source>
        <dbReference type="ARBA" id="ARBA00022777"/>
    </source>
</evidence>
<feature type="transmembrane region" description="Helical" evidence="11">
    <location>
        <begin position="164"/>
        <end position="183"/>
    </location>
</feature>
<evidence type="ECO:0000256" key="5">
    <source>
        <dbReference type="ARBA" id="ARBA00022679"/>
    </source>
</evidence>
<comment type="catalytic activity">
    <reaction evidence="1">
        <text>ATP + protein L-histidine = ADP + protein N-phospho-L-histidine.</text>
        <dbReference type="EC" id="2.7.13.3"/>
    </reaction>
</comment>
<dbReference type="SUPFAM" id="SSF47384">
    <property type="entry name" value="Homodimeric domain of signal transducing histidine kinase"/>
    <property type="match status" value="1"/>
</dbReference>
<dbReference type="CDD" id="cd00075">
    <property type="entry name" value="HATPase"/>
    <property type="match status" value="1"/>
</dbReference>
<dbReference type="Proteomes" id="UP000056905">
    <property type="component" value="Chromosome"/>
</dbReference>
<evidence type="ECO:0000259" key="13">
    <source>
        <dbReference type="PROSITE" id="PS50885"/>
    </source>
</evidence>
<dbReference type="KEGG" id="chq:AQ619_04065"/>
<dbReference type="SUPFAM" id="SSF158472">
    <property type="entry name" value="HAMP domain-like"/>
    <property type="match status" value="1"/>
</dbReference>
<dbReference type="InterPro" id="IPR036097">
    <property type="entry name" value="HisK_dim/P_sf"/>
</dbReference>
<dbReference type="Gene3D" id="6.10.340.10">
    <property type="match status" value="1"/>
</dbReference>
<feature type="domain" description="Histidine kinase" evidence="12">
    <location>
        <begin position="246"/>
        <end position="468"/>
    </location>
</feature>
<dbReference type="InterPro" id="IPR036890">
    <property type="entry name" value="HATPase_C_sf"/>
</dbReference>
<dbReference type="GO" id="GO:0000155">
    <property type="term" value="F:phosphorelay sensor kinase activity"/>
    <property type="evidence" value="ECO:0007669"/>
    <property type="project" value="InterPro"/>
</dbReference>
<keyword evidence="5" id="KW-0808">Transferase</keyword>
<keyword evidence="7 14" id="KW-0418">Kinase</keyword>
<evidence type="ECO:0000256" key="9">
    <source>
        <dbReference type="ARBA" id="ARBA00023012"/>
    </source>
</evidence>
<dbReference type="InterPro" id="IPR003660">
    <property type="entry name" value="HAMP_dom"/>
</dbReference>
<dbReference type="SMART" id="SM00304">
    <property type="entry name" value="HAMP"/>
    <property type="match status" value="1"/>
</dbReference>
<evidence type="ECO:0000256" key="6">
    <source>
        <dbReference type="ARBA" id="ARBA00022692"/>
    </source>
</evidence>
<dbReference type="InterPro" id="IPR050428">
    <property type="entry name" value="TCS_sensor_his_kinase"/>
</dbReference>
<dbReference type="Gene3D" id="3.30.565.10">
    <property type="entry name" value="Histidine kinase-like ATPase, C-terminal domain"/>
    <property type="match status" value="1"/>
</dbReference>
<accession>A0A0P0NX25</accession>
<dbReference type="CDD" id="cd06225">
    <property type="entry name" value="HAMP"/>
    <property type="match status" value="1"/>
</dbReference>
<dbReference type="InterPro" id="IPR005467">
    <property type="entry name" value="His_kinase_dom"/>
</dbReference>
<evidence type="ECO:0000313" key="14">
    <source>
        <dbReference type="EMBL" id="ALL12597.1"/>
    </source>
</evidence>
<dbReference type="PROSITE" id="PS50885">
    <property type="entry name" value="HAMP"/>
    <property type="match status" value="1"/>
</dbReference>
<keyword evidence="10 11" id="KW-0472">Membrane</keyword>
<evidence type="ECO:0000256" key="3">
    <source>
        <dbReference type="ARBA" id="ARBA00012438"/>
    </source>
</evidence>
<dbReference type="CDD" id="cd00082">
    <property type="entry name" value="HisKA"/>
    <property type="match status" value="1"/>
</dbReference>
<keyword evidence="8 11" id="KW-1133">Transmembrane helix</keyword>
<keyword evidence="9" id="KW-0902">Two-component regulatory system</keyword>
<dbReference type="SMART" id="SM00387">
    <property type="entry name" value="HATPase_c"/>
    <property type="match status" value="1"/>
</dbReference>
<dbReference type="SUPFAM" id="SSF55874">
    <property type="entry name" value="ATPase domain of HSP90 chaperone/DNA topoisomerase II/histidine kinase"/>
    <property type="match status" value="1"/>
</dbReference>
<dbReference type="Pfam" id="PF00672">
    <property type="entry name" value="HAMP"/>
    <property type="match status" value="1"/>
</dbReference>
<dbReference type="STRING" id="69395.AQ619_04065"/>
<evidence type="ECO:0000256" key="1">
    <source>
        <dbReference type="ARBA" id="ARBA00000085"/>
    </source>
</evidence>
<proteinExistence type="predicted"/>
<dbReference type="RefSeq" id="WP_062144620.1">
    <property type="nucleotide sequence ID" value="NZ_CP013002.1"/>
</dbReference>
<protein>
    <recommendedName>
        <fullName evidence="3">histidine kinase</fullName>
        <ecNumber evidence="3">2.7.13.3</ecNumber>
    </recommendedName>
</protein>
<dbReference type="PROSITE" id="PS50109">
    <property type="entry name" value="HIS_KIN"/>
    <property type="match status" value="1"/>
</dbReference>
<gene>
    <name evidence="14" type="ORF">AQ619_04065</name>
</gene>
<evidence type="ECO:0000313" key="15">
    <source>
        <dbReference type="Proteomes" id="UP000056905"/>
    </source>
</evidence>
<dbReference type="OrthoDB" id="9815202at2"/>
<dbReference type="Pfam" id="PF02518">
    <property type="entry name" value="HATPase_c"/>
    <property type="match status" value="1"/>
</dbReference>
<dbReference type="InterPro" id="IPR003661">
    <property type="entry name" value="HisK_dim/P_dom"/>
</dbReference>